<dbReference type="Pfam" id="PF03610">
    <property type="entry name" value="EIIA-man"/>
    <property type="match status" value="1"/>
</dbReference>
<dbReference type="InterPro" id="IPR036662">
    <property type="entry name" value="PTS_EIIA_man-typ_sf"/>
</dbReference>
<dbReference type="GeneID" id="78373849"/>
<dbReference type="OrthoDB" id="5243836at2"/>
<accession>A0A0D8FSZ7</accession>
<keyword evidence="1 3" id="KW-0808">Transferase</keyword>
<dbReference type="GO" id="GO:0009401">
    <property type="term" value="P:phosphoenolpyruvate-dependent sugar phosphotransferase system"/>
    <property type="evidence" value="ECO:0007669"/>
    <property type="project" value="InterPro"/>
</dbReference>
<proteinExistence type="predicted"/>
<evidence type="ECO:0000259" key="2">
    <source>
        <dbReference type="PROSITE" id="PS51096"/>
    </source>
</evidence>
<gene>
    <name evidence="3" type="primary">dhaM</name>
    <name evidence="3" type="ORF">FEAC_28800</name>
</gene>
<feature type="domain" description="PTS EIIA type-4" evidence="2">
    <location>
        <begin position="2"/>
        <end position="134"/>
    </location>
</feature>
<name>A0A0D8FSZ7_9ACTN</name>
<evidence type="ECO:0000313" key="4">
    <source>
        <dbReference type="Proteomes" id="UP000032336"/>
    </source>
</evidence>
<dbReference type="PANTHER" id="PTHR38594:SF1">
    <property type="entry name" value="PEP-DEPENDENT DIHYDROXYACETONE KINASE, PHOSPHORYL DONOR SUBUNIT DHAM"/>
    <property type="match status" value="1"/>
</dbReference>
<dbReference type="STRING" id="1121877.FEAC_28800"/>
<dbReference type="SUPFAM" id="SSF53062">
    <property type="entry name" value="PTS system fructose IIA component-like"/>
    <property type="match status" value="1"/>
</dbReference>
<dbReference type="GO" id="GO:0016020">
    <property type="term" value="C:membrane"/>
    <property type="evidence" value="ECO:0007669"/>
    <property type="project" value="InterPro"/>
</dbReference>
<dbReference type="GO" id="GO:0047324">
    <property type="term" value="F:phosphoenolpyruvate-glycerone phosphotransferase activity"/>
    <property type="evidence" value="ECO:0007669"/>
    <property type="project" value="InterPro"/>
</dbReference>
<dbReference type="Gene3D" id="3.40.50.510">
    <property type="entry name" value="Phosphotransferase system, mannose-type IIA component"/>
    <property type="match status" value="1"/>
</dbReference>
<keyword evidence="3" id="KW-0418">Kinase</keyword>
<dbReference type="InterPro" id="IPR004701">
    <property type="entry name" value="PTS_EIIA_man-typ"/>
</dbReference>
<dbReference type="EMBL" id="JXUW01000045">
    <property type="protein sequence ID" value="KJE75377.1"/>
    <property type="molecule type" value="Genomic_DNA"/>
</dbReference>
<reference evidence="3 4" key="1">
    <citation type="submission" date="2015-01" db="EMBL/GenBank/DDBJ databases">
        <title>Draft genome of the acidophilic iron oxidizer Ferrimicrobium acidiphilum strain T23.</title>
        <authorList>
            <person name="Poehlein A."/>
            <person name="Eisen S."/>
            <person name="Schloemann M."/>
            <person name="Johnson B.D."/>
            <person name="Daniel R."/>
            <person name="Muehling M."/>
        </authorList>
    </citation>
    <scope>NUCLEOTIDE SEQUENCE [LARGE SCALE GENOMIC DNA]</scope>
    <source>
        <strain evidence="3 4">T23</strain>
    </source>
</reference>
<evidence type="ECO:0000313" key="3">
    <source>
        <dbReference type="EMBL" id="KJE75377.1"/>
    </source>
</evidence>
<keyword evidence="4" id="KW-1185">Reference proteome</keyword>
<dbReference type="AlphaFoldDB" id="A0A0D8FSZ7"/>
<dbReference type="RefSeq" id="WP_035391616.1">
    <property type="nucleotide sequence ID" value="NZ_JQKF01000052.1"/>
</dbReference>
<dbReference type="PROSITE" id="PS51096">
    <property type="entry name" value="PTS_EIIA_TYPE_4"/>
    <property type="match status" value="1"/>
</dbReference>
<sequence>MNTALIIVSHSKLLALGVIELVHALAGDDLAMVAVGGGDEQDSGGFGVNASMVLEAMAELSNADEIGMIGDVGSSFLATGAAIELEGLGGRVRMIDCPMVEGAIACAMTLSMGGSLDEAIEAGQHAWEVRKLGV</sequence>
<dbReference type="GO" id="GO:0019563">
    <property type="term" value="P:glycerol catabolic process"/>
    <property type="evidence" value="ECO:0007669"/>
    <property type="project" value="InterPro"/>
</dbReference>
<dbReference type="InterPro" id="IPR039643">
    <property type="entry name" value="DhaM"/>
</dbReference>
<protein>
    <submittedName>
        <fullName evidence="3">PTS-dependent dihydroxyacetone kinase, phosphotransferase subunit DhaM</fullName>
    </submittedName>
</protein>
<dbReference type="Proteomes" id="UP000032336">
    <property type="component" value="Unassembled WGS sequence"/>
</dbReference>
<dbReference type="eggNOG" id="COG3412">
    <property type="taxonomic scope" value="Bacteria"/>
</dbReference>
<comment type="caution">
    <text evidence="3">The sequence shown here is derived from an EMBL/GenBank/DDBJ whole genome shotgun (WGS) entry which is preliminary data.</text>
</comment>
<organism evidence="3 4">
    <name type="scientific">Ferrimicrobium acidiphilum DSM 19497</name>
    <dbReference type="NCBI Taxonomy" id="1121877"/>
    <lineage>
        <taxon>Bacteria</taxon>
        <taxon>Bacillati</taxon>
        <taxon>Actinomycetota</taxon>
        <taxon>Acidimicrobiia</taxon>
        <taxon>Acidimicrobiales</taxon>
        <taxon>Acidimicrobiaceae</taxon>
        <taxon>Ferrimicrobium</taxon>
    </lineage>
</organism>
<evidence type="ECO:0000256" key="1">
    <source>
        <dbReference type="ARBA" id="ARBA00022679"/>
    </source>
</evidence>
<dbReference type="PANTHER" id="PTHR38594">
    <property type="entry name" value="PEP-DEPENDENT DIHYDROXYACETONE KINASE, PHOSPHORYL DONOR SUBUNIT DHAM"/>
    <property type="match status" value="1"/>
</dbReference>